<dbReference type="Proteomes" id="UP000515121">
    <property type="component" value="Unplaced"/>
</dbReference>
<keyword evidence="1" id="KW-0802">TPR repeat</keyword>
<proteinExistence type="predicted"/>
<name>A0A6P6ARR3_DURZI</name>
<dbReference type="PROSITE" id="PS50005">
    <property type="entry name" value="TPR"/>
    <property type="match status" value="2"/>
</dbReference>
<dbReference type="InterPro" id="IPR011990">
    <property type="entry name" value="TPR-like_helical_dom_sf"/>
</dbReference>
<sequence length="375" mass="42847">MGFELSLLPLRYHFTSARVLQKKPLFFFRSMGSLAKVHCRLQSPHLSFNHCRPSFSKPIFSLSFRTSPSSSPFKFSSIRASSSPSSSSSAPLYETPKPSLFQTLTPLLKATCITITAAAALFFTRFHQKPVLASPTVTPTAEPISTDTNISLEDQEKTIEEHLIQYPNDVEALRSLMEVRIKSKKLQQAIEVIGRLIELEPKETEWSMLKAQIHSYSGDFELAKNEFEEILVKDPVRVEAFHGLVIAYSESGQKLKELEKRIEGAMEKCKKEKRNKDFRDFKLLIAQIRVIEGNHSEALKVYEGLVKEEPRDFRPYLCMGLIYSLLNKKDEAEKQFEKFTKLLPRNHPYREFFVDNMVATKLFAEKVAREGAGKS</sequence>
<keyword evidence="2" id="KW-0175">Coiled coil</keyword>
<dbReference type="PANTHER" id="PTHR26312">
    <property type="entry name" value="TETRATRICOPEPTIDE REPEAT PROTEIN 5"/>
    <property type="match status" value="1"/>
</dbReference>
<dbReference type="SUPFAM" id="SSF48452">
    <property type="entry name" value="TPR-like"/>
    <property type="match status" value="1"/>
</dbReference>
<evidence type="ECO:0000256" key="2">
    <source>
        <dbReference type="SAM" id="Coils"/>
    </source>
</evidence>
<dbReference type="Gene3D" id="1.25.40.10">
    <property type="entry name" value="Tetratricopeptide repeat domain"/>
    <property type="match status" value="1"/>
</dbReference>
<organism evidence="3 4">
    <name type="scientific">Durio zibethinus</name>
    <name type="common">Durian</name>
    <dbReference type="NCBI Taxonomy" id="66656"/>
    <lineage>
        <taxon>Eukaryota</taxon>
        <taxon>Viridiplantae</taxon>
        <taxon>Streptophyta</taxon>
        <taxon>Embryophyta</taxon>
        <taxon>Tracheophyta</taxon>
        <taxon>Spermatophyta</taxon>
        <taxon>Magnoliopsida</taxon>
        <taxon>eudicotyledons</taxon>
        <taxon>Gunneridae</taxon>
        <taxon>Pentapetalae</taxon>
        <taxon>rosids</taxon>
        <taxon>malvids</taxon>
        <taxon>Malvales</taxon>
        <taxon>Malvaceae</taxon>
        <taxon>Helicteroideae</taxon>
        <taxon>Durio</taxon>
    </lineage>
</organism>
<keyword evidence="3" id="KW-1185">Reference proteome</keyword>
<feature type="repeat" description="TPR" evidence="1">
    <location>
        <begin position="313"/>
        <end position="346"/>
    </location>
</feature>
<evidence type="ECO:0000256" key="1">
    <source>
        <dbReference type="PROSITE-ProRule" id="PRU00339"/>
    </source>
</evidence>
<dbReference type="OrthoDB" id="66906at2759"/>
<protein>
    <submittedName>
        <fullName evidence="4">Protein SLOW GREEN 1, chloroplastic-like</fullName>
    </submittedName>
</protein>
<feature type="coiled-coil region" evidence="2">
    <location>
        <begin position="248"/>
        <end position="275"/>
    </location>
</feature>
<dbReference type="GeneID" id="111311907"/>
<dbReference type="AlphaFoldDB" id="A0A6P6ARR3"/>
<dbReference type="RefSeq" id="XP_022767478.1">
    <property type="nucleotide sequence ID" value="XM_022911743.1"/>
</dbReference>
<evidence type="ECO:0000313" key="4">
    <source>
        <dbReference type="RefSeq" id="XP_022767478.1"/>
    </source>
</evidence>
<dbReference type="SMART" id="SM00028">
    <property type="entry name" value="TPR"/>
    <property type="match status" value="3"/>
</dbReference>
<accession>A0A6P6ARR3</accession>
<dbReference type="PANTHER" id="PTHR26312:SF67">
    <property type="entry name" value="PROTEIN SLOW GREEN 1, CHLOROPLASTIC"/>
    <property type="match status" value="1"/>
</dbReference>
<dbReference type="InterPro" id="IPR019734">
    <property type="entry name" value="TPR_rpt"/>
</dbReference>
<dbReference type="KEGG" id="dzi:111311907"/>
<dbReference type="Pfam" id="PF13181">
    <property type="entry name" value="TPR_8"/>
    <property type="match status" value="1"/>
</dbReference>
<feature type="repeat" description="TPR" evidence="1">
    <location>
        <begin position="170"/>
        <end position="203"/>
    </location>
</feature>
<gene>
    <name evidence="4" type="primary">LOC111311907</name>
</gene>
<evidence type="ECO:0000313" key="3">
    <source>
        <dbReference type="Proteomes" id="UP000515121"/>
    </source>
</evidence>
<dbReference type="GO" id="GO:0009535">
    <property type="term" value="C:chloroplast thylakoid membrane"/>
    <property type="evidence" value="ECO:0007669"/>
    <property type="project" value="TreeGrafter"/>
</dbReference>
<reference evidence="4" key="1">
    <citation type="submission" date="2025-08" db="UniProtKB">
        <authorList>
            <consortium name="RefSeq"/>
        </authorList>
    </citation>
    <scope>IDENTIFICATION</scope>
    <source>
        <tissue evidence="4">Fruit stalk</tissue>
    </source>
</reference>